<name>A0A9P4IXG7_9PEZI</name>
<keyword evidence="3" id="KW-1185">Reference proteome</keyword>
<proteinExistence type="predicted"/>
<feature type="compositionally biased region" description="Acidic residues" evidence="1">
    <location>
        <begin position="59"/>
        <end position="90"/>
    </location>
</feature>
<dbReference type="OrthoDB" id="5272396at2759"/>
<accession>A0A9P4IXG7</accession>
<evidence type="ECO:0000256" key="1">
    <source>
        <dbReference type="SAM" id="MobiDB-lite"/>
    </source>
</evidence>
<dbReference type="Proteomes" id="UP000799439">
    <property type="component" value="Unassembled WGS sequence"/>
</dbReference>
<evidence type="ECO:0000313" key="3">
    <source>
        <dbReference type="Proteomes" id="UP000799439"/>
    </source>
</evidence>
<dbReference type="AlphaFoldDB" id="A0A9P4IXG7"/>
<dbReference type="EMBL" id="ML996089">
    <property type="protein sequence ID" value="KAF2150366.1"/>
    <property type="molecule type" value="Genomic_DNA"/>
</dbReference>
<reference evidence="2" key="1">
    <citation type="journal article" date="2020" name="Stud. Mycol.">
        <title>101 Dothideomycetes genomes: a test case for predicting lifestyles and emergence of pathogens.</title>
        <authorList>
            <person name="Haridas S."/>
            <person name="Albert R."/>
            <person name="Binder M."/>
            <person name="Bloem J."/>
            <person name="Labutti K."/>
            <person name="Salamov A."/>
            <person name="Andreopoulos B."/>
            <person name="Baker S."/>
            <person name="Barry K."/>
            <person name="Bills G."/>
            <person name="Bluhm B."/>
            <person name="Cannon C."/>
            <person name="Castanera R."/>
            <person name="Culley D."/>
            <person name="Daum C."/>
            <person name="Ezra D."/>
            <person name="Gonzalez J."/>
            <person name="Henrissat B."/>
            <person name="Kuo A."/>
            <person name="Liang C."/>
            <person name="Lipzen A."/>
            <person name="Lutzoni F."/>
            <person name="Magnuson J."/>
            <person name="Mondo S."/>
            <person name="Nolan M."/>
            <person name="Ohm R."/>
            <person name="Pangilinan J."/>
            <person name="Park H.-J."/>
            <person name="Ramirez L."/>
            <person name="Alfaro M."/>
            <person name="Sun H."/>
            <person name="Tritt A."/>
            <person name="Yoshinaga Y."/>
            <person name="Zwiers L.-H."/>
            <person name="Turgeon B."/>
            <person name="Goodwin S."/>
            <person name="Spatafora J."/>
            <person name="Crous P."/>
            <person name="Grigoriev I."/>
        </authorList>
    </citation>
    <scope>NUCLEOTIDE SEQUENCE</scope>
    <source>
        <strain evidence="2">CBS 260.36</strain>
    </source>
</reference>
<evidence type="ECO:0000313" key="2">
    <source>
        <dbReference type="EMBL" id="KAF2150366.1"/>
    </source>
</evidence>
<sequence length="284" mass="31846">MAEESIATPGYSQRGPHSAVFEPFRLLDLPPEIKDMIYKHAWKAARNDMRILRLPGQFTDDENVGDEDTDDEDSDNEDSADEDLDDDDTDGGSTTDDSEYAFKACSDLWALSRTSKEINAQVLPLVYRDITWFANVRACGSRGSLKTFSPRVRFDLVTHLCLTFDFGEGFGRHFGSHVMLLSEASSLTYLSFRFRLEDDTTEESVSDQVDLACLCWQHLQFQDFIPISVPGHKSIAERFGAAELNRWCVANMQPIPAIAISLARAGLNVATWLTSLEQTEVADE</sequence>
<protein>
    <submittedName>
        <fullName evidence="2">Uncharacterized protein</fullName>
    </submittedName>
</protein>
<gene>
    <name evidence="2" type="ORF">K461DRAFT_175601</name>
</gene>
<feature type="region of interest" description="Disordered" evidence="1">
    <location>
        <begin position="56"/>
        <end position="98"/>
    </location>
</feature>
<comment type="caution">
    <text evidence="2">The sequence shown here is derived from an EMBL/GenBank/DDBJ whole genome shotgun (WGS) entry which is preliminary data.</text>
</comment>
<organism evidence="2 3">
    <name type="scientific">Myriangium duriaei CBS 260.36</name>
    <dbReference type="NCBI Taxonomy" id="1168546"/>
    <lineage>
        <taxon>Eukaryota</taxon>
        <taxon>Fungi</taxon>
        <taxon>Dikarya</taxon>
        <taxon>Ascomycota</taxon>
        <taxon>Pezizomycotina</taxon>
        <taxon>Dothideomycetes</taxon>
        <taxon>Dothideomycetidae</taxon>
        <taxon>Myriangiales</taxon>
        <taxon>Myriangiaceae</taxon>
        <taxon>Myriangium</taxon>
    </lineage>
</organism>